<evidence type="ECO:0000256" key="2">
    <source>
        <dbReference type="ARBA" id="ARBA00004167"/>
    </source>
</evidence>
<proteinExistence type="inferred from homology"/>
<dbReference type="GO" id="GO:0008121">
    <property type="term" value="F:quinol-cytochrome-c reductase activity"/>
    <property type="evidence" value="ECO:0007669"/>
    <property type="project" value="InterPro"/>
</dbReference>
<dbReference type="InterPro" id="IPR017941">
    <property type="entry name" value="Rieske_2Fe-2S"/>
</dbReference>
<evidence type="ECO:0000256" key="24">
    <source>
        <dbReference type="ARBA" id="ARBA00047811"/>
    </source>
</evidence>
<dbReference type="FunFam" id="1.10.510.10:FF:000408">
    <property type="entry name" value="Serine/threonine-protein kinase SSN3"/>
    <property type="match status" value="1"/>
</dbReference>
<dbReference type="GO" id="GO:0008353">
    <property type="term" value="F:RNA polymerase II CTD heptapeptide repeat kinase activity"/>
    <property type="evidence" value="ECO:0007669"/>
    <property type="project" value="UniProtKB-EC"/>
</dbReference>
<feature type="domain" description="Protein kinase" evidence="29">
    <location>
        <begin position="304"/>
        <end position="614"/>
    </location>
</feature>
<dbReference type="PROSITE" id="PS50011">
    <property type="entry name" value="PROTEIN_KINASE_DOM"/>
    <property type="match status" value="1"/>
</dbReference>
<dbReference type="InterPro" id="IPR037008">
    <property type="entry name" value="bc1_Rieske_TM_sf"/>
</dbReference>
<keyword evidence="14" id="KW-0418">Kinase</keyword>
<name>A0A9P8D2T3_MORAP</name>
<evidence type="ECO:0000256" key="12">
    <source>
        <dbReference type="ARBA" id="ARBA00022723"/>
    </source>
</evidence>
<accession>A0A9P8D2T3</accession>
<dbReference type="SUPFAM" id="SSF81502">
    <property type="entry name" value="ISP transmembrane anchor"/>
    <property type="match status" value="1"/>
</dbReference>
<evidence type="ECO:0000313" key="31">
    <source>
        <dbReference type="EMBL" id="KAG9327476.1"/>
    </source>
</evidence>
<comment type="subcellular location">
    <subcellularLocation>
        <location evidence="2">Membrane</location>
        <topology evidence="2">Single-pass membrane protein</topology>
    </subcellularLocation>
    <subcellularLocation>
        <location evidence="1">Nucleus</location>
    </subcellularLocation>
</comment>
<dbReference type="Pfam" id="PF02921">
    <property type="entry name" value="UCR_TM"/>
    <property type="match status" value="1"/>
</dbReference>
<dbReference type="EC" id="2.7.11.23" evidence="5"/>
<dbReference type="InterPro" id="IPR008271">
    <property type="entry name" value="Ser/Thr_kinase_AS"/>
</dbReference>
<evidence type="ECO:0000256" key="28">
    <source>
        <dbReference type="SAM" id="MobiDB-lite"/>
    </source>
</evidence>
<dbReference type="SUPFAM" id="SSF50022">
    <property type="entry name" value="ISP domain"/>
    <property type="match status" value="1"/>
</dbReference>
<dbReference type="InterPro" id="IPR004192">
    <property type="entry name" value="Rieske_TM"/>
</dbReference>
<evidence type="ECO:0000256" key="22">
    <source>
        <dbReference type="ARBA" id="ARBA00034078"/>
    </source>
</evidence>
<protein>
    <recommendedName>
        <fullName evidence="27">Cytochrome b-c1 complex subunit Rieske, mitochondrial</fullName>
        <ecNumber evidence="6">2.7.11.22</ecNumber>
        <ecNumber evidence="5">2.7.11.23</ecNumber>
    </recommendedName>
    <alternativeName>
        <fullName evidence="23">Cyclin-dependent kinase 8</fullName>
    </alternativeName>
</protein>
<reference evidence="31" key="1">
    <citation type="submission" date="2021-07" db="EMBL/GenBank/DDBJ databases">
        <title>Draft genome of Mortierella alpina, strain LL118, isolated from an aspen leaf litter sample.</title>
        <authorList>
            <person name="Yang S."/>
            <person name="Vinatzer B.A."/>
        </authorList>
    </citation>
    <scope>NUCLEOTIDE SEQUENCE</scope>
    <source>
        <strain evidence="31">LL118</strain>
    </source>
</reference>
<dbReference type="InterPro" id="IPR050108">
    <property type="entry name" value="CDK"/>
</dbReference>
<dbReference type="InterPro" id="IPR011009">
    <property type="entry name" value="Kinase-like_dom_sf"/>
</dbReference>
<evidence type="ECO:0000256" key="23">
    <source>
        <dbReference type="ARBA" id="ARBA00041823"/>
    </source>
</evidence>
<evidence type="ECO:0000256" key="3">
    <source>
        <dbReference type="ARBA" id="ARBA00006485"/>
    </source>
</evidence>
<comment type="catalytic activity">
    <reaction evidence="24">
        <text>L-threonyl-[protein] + ATP = O-phospho-L-threonyl-[protein] + ADP + H(+)</text>
        <dbReference type="Rhea" id="RHEA:46608"/>
        <dbReference type="Rhea" id="RHEA-COMP:11060"/>
        <dbReference type="Rhea" id="RHEA-COMP:11605"/>
        <dbReference type="ChEBI" id="CHEBI:15378"/>
        <dbReference type="ChEBI" id="CHEBI:30013"/>
        <dbReference type="ChEBI" id="CHEBI:30616"/>
        <dbReference type="ChEBI" id="CHEBI:61977"/>
        <dbReference type="ChEBI" id="CHEBI:456216"/>
        <dbReference type="EC" id="2.7.11.22"/>
    </reaction>
</comment>
<comment type="cofactor">
    <cofactor evidence="22">
        <name>[2Fe-2S] cluster</name>
        <dbReference type="ChEBI" id="CHEBI:190135"/>
    </cofactor>
</comment>
<dbReference type="PROSITE" id="PS00108">
    <property type="entry name" value="PROTEIN_KINASE_ST"/>
    <property type="match status" value="1"/>
</dbReference>
<keyword evidence="12" id="KW-0479">Metal-binding</keyword>
<dbReference type="Gene3D" id="2.102.10.10">
    <property type="entry name" value="Rieske [2Fe-2S] iron-sulphur domain"/>
    <property type="match status" value="1"/>
</dbReference>
<evidence type="ECO:0000256" key="14">
    <source>
        <dbReference type="ARBA" id="ARBA00022777"/>
    </source>
</evidence>
<evidence type="ECO:0000256" key="17">
    <source>
        <dbReference type="ARBA" id="ARBA00023004"/>
    </source>
</evidence>
<feature type="domain" description="Rieske" evidence="30">
    <location>
        <begin position="127"/>
        <end position="221"/>
    </location>
</feature>
<dbReference type="EMBL" id="JAIFTL010000004">
    <property type="protein sequence ID" value="KAG9327476.1"/>
    <property type="molecule type" value="Genomic_DNA"/>
</dbReference>
<keyword evidence="10" id="KW-0812">Transmembrane</keyword>
<evidence type="ECO:0000256" key="20">
    <source>
        <dbReference type="ARBA" id="ARBA00023157"/>
    </source>
</evidence>
<evidence type="ECO:0000256" key="19">
    <source>
        <dbReference type="ARBA" id="ARBA00023136"/>
    </source>
</evidence>
<dbReference type="SMART" id="SM00220">
    <property type="entry name" value="S_TKc"/>
    <property type="match status" value="1"/>
</dbReference>
<keyword evidence="18" id="KW-0411">Iron-sulfur</keyword>
<keyword evidence="15" id="KW-0067">ATP-binding</keyword>
<keyword evidence="16" id="KW-1133">Transmembrane helix</keyword>
<evidence type="ECO:0000256" key="21">
    <source>
        <dbReference type="ARBA" id="ARBA00023242"/>
    </source>
</evidence>
<dbReference type="GO" id="GO:0016020">
    <property type="term" value="C:membrane"/>
    <property type="evidence" value="ECO:0007669"/>
    <property type="project" value="UniProtKB-SubCell"/>
</dbReference>
<dbReference type="Gene3D" id="3.30.200.20">
    <property type="entry name" value="Phosphorylase Kinase, domain 1"/>
    <property type="match status" value="1"/>
</dbReference>
<dbReference type="InterPro" id="IPR000719">
    <property type="entry name" value="Prot_kinase_dom"/>
</dbReference>
<feature type="compositionally biased region" description="Basic and acidic residues" evidence="28">
    <location>
        <begin position="661"/>
        <end position="673"/>
    </location>
</feature>
<dbReference type="CDD" id="cd03470">
    <property type="entry name" value="Rieske_cytochrome_bc1"/>
    <property type="match status" value="1"/>
</dbReference>
<evidence type="ECO:0000259" key="29">
    <source>
        <dbReference type="PROSITE" id="PS50011"/>
    </source>
</evidence>
<gene>
    <name evidence="31" type="ORF">KVV02_000425</name>
</gene>
<feature type="region of interest" description="Disordered" evidence="28">
    <location>
        <begin position="638"/>
        <end position="673"/>
    </location>
</feature>
<dbReference type="NCBIfam" id="TIGR01416">
    <property type="entry name" value="Rieske_proteo"/>
    <property type="match status" value="1"/>
</dbReference>
<dbReference type="Proteomes" id="UP000717515">
    <property type="component" value="Unassembled WGS sequence"/>
</dbReference>
<evidence type="ECO:0000256" key="15">
    <source>
        <dbReference type="ARBA" id="ARBA00022840"/>
    </source>
</evidence>
<comment type="catalytic activity">
    <reaction evidence="25">
        <text>L-seryl-[protein] + ATP = O-phospho-L-seryl-[protein] + ADP + H(+)</text>
        <dbReference type="Rhea" id="RHEA:17989"/>
        <dbReference type="Rhea" id="RHEA-COMP:9863"/>
        <dbReference type="Rhea" id="RHEA-COMP:11604"/>
        <dbReference type="ChEBI" id="CHEBI:15378"/>
        <dbReference type="ChEBI" id="CHEBI:29999"/>
        <dbReference type="ChEBI" id="CHEBI:30616"/>
        <dbReference type="ChEBI" id="CHEBI:83421"/>
        <dbReference type="ChEBI" id="CHEBI:456216"/>
        <dbReference type="EC" id="2.7.11.22"/>
    </reaction>
</comment>
<keyword evidence="21" id="KW-0539">Nucleus</keyword>
<evidence type="ECO:0000256" key="1">
    <source>
        <dbReference type="ARBA" id="ARBA00004123"/>
    </source>
</evidence>
<dbReference type="GO" id="GO:0051537">
    <property type="term" value="F:2 iron, 2 sulfur cluster binding"/>
    <property type="evidence" value="ECO:0007669"/>
    <property type="project" value="UniProtKB-KW"/>
</dbReference>
<evidence type="ECO:0000256" key="18">
    <source>
        <dbReference type="ARBA" id="ARBA00023014"/>
    </source>
</evidence>
<comment type="caution">
    <text evidence="31">The sequence shown here is derived from an EMBL/GenBank/DDBJ whole genome shotgun (WGS) entry which is preliminary data.</text>
</comment>
<keyword evidence="11" id="KW-0001">2Fe-2S</keyword>
<comment type="similarity">
    <text evidence="4">Belongs to the Rieske iron-sulfur protein family.</text>
</comment>
<dbReference type="PROSITE" id="PS51296">
    <property type="entry name" value="RIESKE"/>
    <property type="match status" value="1"/>
</dbReference>
<evidence type="ECO:0000256" key="16">
    <source>
        <dbReference type="ARBA" id="ARBA00022989"/>
    </source>
</evidence>
<keyword evidence="19" id="KW-0472">Membrane</keyword>
<evidence type="ECO:0000256" key="11">
    <source>
        <dbReference type="ARBA" id="ARBA00022714"/>
    </source>
</evidence>
<evidence type="ECO:0000256" key="10">
    <source>
        <dbReference type="ARBA" id="ARBA00022692"/>
    </source>
</evidence>
<dbReference type="GO" id="GO:0016592">
    <property type="term" value="C:mediator complex"/>
    <property type="evidence" value="ECO:0007669"/>
    <property type="project" value="TreeGrafter"/>
</dbReference>
<evidence type="ECO:0000256" key="26">
    <source>
        <dbReference type="ARBA" id="ARBA00049280"/>
    </source>
</evidence>
<evidence type="ECO:0000259" key="30">
    <source>
        <dbReference type="PROSITE" id="PS51296"/>
    </source>
</evidence>
<keyword evidence="20" id="KW-1015">Disulfide bond</keyword>
<keyword evidence="7" id="KW-0678">Repressor</keyword>
<dbReference type="InterPro" id="IPR036922">
    <property type="entry name" value="Rieske_2Fe-2S_sf"/>
</dbReference>
<dbReference type="PANTHER" id="PTHR24056">
    <property type="entry name" value="CELL DIVISION PROTEIN KINASE"/>
    <property type="match status" value="1"/>
</dbReference>
<evidence type="ECO:0000256" key="5">
    <source>
        <dbReference type="ARBA" id="ARBA00012409"/>
    </source>
</evidence>
<evidence type="ECO:0000256" key="9">
    <source>
        <dbReference type="ARBA" id="ARBA00022679"/>
    </source>
</evidence>
<dbReference type="PRINTS" id="PR00162">
    <property type="entry name" value="RIESKE"/>
</dbReference>
<dbReference type="EC" id="2.7.11.22" evidence="6"/>
<dbReference type="AlphaFoldDB" id="A0A9P8D2T3"/>
<keyword evidence="13" id="KW-0547">Nucleotide-binding</keyword>
<keyword evidence="9" id="KW-0808">Transferase</keyword>
<dbReference type="Gene3D" id="1.10.510.10">
    <property type="entry name" value="Transferase(Phosphotransferase) domain 1"/>
    <property type="match status" value="1"/>
</dbReference>
<evidence type="ECO:0000313" key="32">
    <source>
        <dbReference type="Proteomes" id="UP000717515"/>
    </source>
</evidence>
<dbReference type="Gene3D" id="1.20.5.270">
    <property type="entry name" value="Ubiquinol cytochrome reductase, transmembrane domain"/>
    <property type="match status" value="1"/>
</dbReference>
<keyword evidence="8" id="KW-0723">Serine/threonine-protein kinase</keyword>
<dbReference type="InterPro" id="IPR006317">
    <property type="entry name" value="Ubiquinol_cyt_c_Rdtase_Fe-S-su"/>
</dbReference>
<evidence type="ECO:0000256" key="8">
    <source>
        <dbReference type="ARBA" id="ARBA00022527"/>
    </source>
</evidence>
<evidence type="ECO:0000256" key="4">
    <source>
        <dbReference type="ARBA" id="ARBA00010651"/>
    </source>
</evidence>
<evidence type="ECO:0000256" key="6">
    <source>
        <dbReference type="ARBA" id="ARBA00012425"/>
    </source>
</evidence>
<evidence type="ECO:0000256" key="7">
    <source>
        <dbReference type="ARBA" id="ARBA00022491"/>
    </source>
</evidence>
<dbReference type="CDD" id="cd07842">
    <property type="entry name" value="STKc_CDK8_like"/>
    <property type="match status" value="1"/>
</dbReference>
<dbReference type="Pfam" id="PF00355">
    <property type="entry name" value="Rieske"/>
    <property type="match status" value="1"/>
</dbReference>
<dbReference type="SUPFAM" id="SSF56112">
    <property type="entry name" value="Protein kinase-like (PK-like)"/>
    <property type="match status" value="1"/>
</dbReference>
<organism evidence="31 32">
    <name type="scientific">Mortierella alpina</name>
    <name type="common">Oleaginous fungus</name>
    <name type="synonym">Mortierella renispora</name>
    <dbReference type="NCBI Taxonomy" id="64518"/>
    <lineage>
        <taxon>Eukaryota</taxon>
        <taxon>Fungi</taxon>
        <taxon>Fungi incertae sedis</taxon>
        <taxon>Mucoromycota</taxon>
        <taxon>Mortierellomycotina</taxon>
        <taxon>Mortierellomycetes</taxon>
        <taxon>Mortierellales</taxon>
        <taxon>Mortierellaceae</taxon>
        <taxon>Mortierella</taxon>
    </lineage>
</organism>
<comment type="catalytic activity">
    <reaction evidence="26">
        <text>[DNA-directed RNA polymerase] + ATP = phospho-[DNA-directed RNA polymerase] + ADP + H(+)</text>
        <dbReference type="Rhea" id="RHEA:10216"/>
        <dbReference type="Rhea" id="RHEA-COMP:11321"/>
        <dbReference type="Rhea" id="RHEA-COMP:11322"/>
        <dbReference type="ChEBI" id="CHEBI:15378"/>
        <dbReference type="ChEBI" id="CHEBI:30616"/>
        <dbReference type="ChEBI" id="CHEBI:43176"/>
        <dbReference type="ChEBI" id="CHEBI:68546"/>
        <dbReference type="ChEBI" id="CHEBI:456216"/>
        <dbReference type="EC" id="2.7.11.23"/>
    </reaction>
</comment>
<comment type="similarity">
    <text evidence="3">Belongs to the protein kinase superfamily. CMGC Ser/Thr protein kinase family. CDC2/CDKX subfamily.</text>
</comment>
<dbReference type="GO" id="GO:0004693">
    <property type="term" value="F:cyclin-dependent protein serine/threonine kinase activity"/>
    <property type="evidence" value="ECO:0007669"/>
    <property type="project" value="UniProtKB-EC"/>
</dbReference>
<dbReference type="GO" id="GO:0046872">
    <property type="term" value="F:metal ion binding"/>
    <property type="evidence" value="ECO:0007669"/>
    <property type="project" value="UniProtKB-KW"/>
</dbReference>
<sequence length="673" mass="75370">MYVLASASLNRTARVAAARNILAPAGLAAQVRLNHSSARDTTTIPDFSKYKNGSGDTTNRAFSYFMVGTTGAVSFVGAKTTVADFLANMSASADVLALAKVEVDLNTIPEGRNVTIKWRGKPVFIRHRTADEIDEANSVNIAELRDPQNDAERASKPEWLIMLGVCTHLGCVPIGEAGDYGGWYCPCHGSHYDISGRIRKGPAPLNLEIPAHSFEEGNKLVIAWMPAVDFSPPINVNDTTFSRPSNNITYKDRGKSPRDIRIFSSSDSGYKTHSMDNPNELPAMTMTEYKAKRDSCRQKIASKYDILGFISSGTYGRVYKAKSKTKNDGKEYAIKKFKPDKEGEAATYIGISQSACREIALCRELHHENIVGLEEVLLEDKSIHMVFEYAEHDLLQIIGFHSHPERKFMSEYTIKSFLWQLLNGVAYLHANWVMHRDLKPANILVTANGVVKVGDLGLARLFHKPLQPLFNGDKVVVTIWYRAPELLLGSRHYTKAIDIWAIGCIFAELITLRPIFKGEEAKVENKKTVPFQKNQLQKIFDILGNPTKERWPTIDQQPEYPNLSSFRPTPNVLRSMYQTWPIKSEQGCNLLAAMLEYDPLKRISAEEALNHPYFQEDPKPGLDSFAGQPVEFPLRRITNEDKDMRATGAAPKPHAHPVPPVKDDRNTKRARVE</sequence>
<dbReference type="GO" id="GO:0005524">
    <property type="term" value="F:ATP binding"/>
    <property type="evidence" value="ECO:0007669"/>
    <property type="project" value="UniProtKB-KW"/>
</dbReference>
<dbReference type="InterPro" id="IPR005805">
    <property type="entry name" value="Rieske_Fe-S_prot_C"/>
</dbReference>
<evidence type="ECO:0000256" key="27">
    <source>
        <dbReference type="ARBA" id="ARBA00072517"/>
    </source>
</evidence>
<dbReference type="Pfam" id="PF00069">
    <property type="entry name" value="Pkinase"/>
    <property type="match status" value="1"/>
</dbReference>
<evidence type="ECO:0000256" key="25">
    <source>
        <dbReference type="ARBA" id="ARBA00048367"/>
    </source>
</evidence>
<dbReference type="FunFam" id="2.102.10.10:FF:000001">
    <property type="entry name" value="Cytochrome b-c1 complex subunit Rieske, mitochondrial"/>
    <property type="match status" value="1"/>
</dbReference>
<dbReference type="PANTHER" id="PTHR24056:SF495">
    <property type="entry name" value="CYCLIN-DEPENDENT KINASE 8-RELATED"/>
    <property type="match status" value="1"/>
</dbReference>
<evidence type="ECO:0000256" key="13">
    <source>
        <dbReference type="ARBA" id="ARBA00022741"/>
    </source>
</evidence>
<keyword evidence="17" id="KW-0408">Iron</keyword>